<evidence type="ECO:0000256" key="1">
    <source>
        <dbReference type="SAM" id="Phobius"/>
    </source>
</evidence>
<organism evidence="2 3">
    <name type="scientific">Candidatus Uhrbacteria bacterium GW2011_GWF2_44_350</name>
    <dbReference type="NCBI Taxonomy" id="1619000"/>
    <lineage>
        <taxon>Bacteria</taxon>
        <taxon>Candidatus Uhriibacteriota</taxon>
    </lineage>
</organism>
<name>A0A0G1JK20_9BACT</name>
<dbReference type="AlphaFoldDB" id="A0A0G1JK20"/>
<reference evidence="2 3" key="1">
    <citation type="journal article" date="2015" name="Nature">
        <title>rRNA introns, odd ribosomes, and small enigmatic genomes across a large radiation of phyla.</title>
        <authorList>
            <person name="Brown C.T."/>
            <person name="Hug L.A."/>
            <person name="Thomas B.C."/>
            <person name="Sharon I."/>
            <person name="Castelle C.J."/>
            <person name="Singh A."/>
            <person name="Wilkins M.J."/>
            <person name="Williams K.H."/>
            <person name="Banfield J.F."/>
        </authorList>
    </citation>
    <scope>NUCLEOTIDE SEQUENCE [LARGE SCALE GENOMIC DNA]</scope>
</reference>
<proteinExistence type="predicted"/>
<feature type="transmembrane region" description="Helical" evidence="1">
    <location>
        <begin position="91"/>
        <end position="107"/>
    </location>
</feature>
<feature type="transmembrane region" description="Helical" evidence="1">
    <location>
        <begin position="168"/>
        <end position="188"/>
    </location>
</feature>
<feature type="transmembrane region" description="Helical" evidence="1">
    <location>
        <begin position="35"/>
        <end position="52"/>
    </location>
</feature>
<feature type="transmembrane region" description="Helical" evidence="1">
    <location>
        <begin position="271"/>
        <end position="293"/>
    </location>
</feature>
<comment type="caution">
    <text evidence="2">The sequence shown here is derived from an EMBL/GenBank/DDBJ whole genome shotgun (WGS) entry which is preliminary data.</text>
</comment>
<keyword evidence="1" id="KW-0472">Membrane</keyword>
<feature type="transmembrane region" description="Helical" evidence="1">
    <location>
        <begin position="548"/>
        <end position="568"/>
    </location>
</feature>
<feature type="transmembrane region" description="Helical" evidence="1">
    <location>
        <begin position="520"/>
        <end position="536"/>
    </location>
</feature>
<gene>
    <name evidence="2" type="ORF">UW63_C0004G0007</name>
</gene>
<keyword evidence="1" id="KW-0812">Transmembrane</keyword>
<feature type="transmembrane region" description="Helical" evidence="1">
    <location>
        <begin position="346"/>
        <end position="375"/>
    </location>
</feature>
<feature type="transmembrane region" description="Helical" evidence="1">
    <location>
        <begin position="64"/>
        <end position="85"/>
    </location>
</feature>
<accession>A0A0G1JK20</accession>
<feature type="transmembrane region" description="Helical" evidence="1">
    <location>
        <begin position="135"/>
        <end position="156"/>
    </location>
</feature>
<evidence type="ECO:0008006" key="4">
    <source>
        <dbReference type="Google" id="ProtNLM"/>
    </source>
</evidence>
<feature type="transmembrane region" description="Helical" evidence="1">
    <location>
        <begin position="200"/>
        <end position="222"/>
    </location>
</feature>
<protein>
    <recommendedName>
        <fullName evidence="4">YYY membrane protein</fullName>
    </recommendedName>
</protein>
<sequence length="708" mass="78634">MKRLLTNMKFTTLSIIFLATFVANTFVFKSELTAVILLVFFAFLIIPPLGRATTPREGRLTQLLFGFFTAFSLVAIIGSLAYYLANFTKPVVVVIILIAPSLVWLLWQRQPAAFKKVAAVHNILSGLKHQIKKSVWIAVATAVSLLAATGLLINQAATTEAVRSPWEVVTPAIFLTFGLASLLLVALTAKGHERTLTIPLVSLALFVFLSVVLMVFPIGYGFDAFIHQATEGHIAEFGTITPTPFYYIGQYAMVLFLHHGFQIPIDWADKLLLPLLTALLLPLAWLSAAAHALKEKTSAVRSLPFLFLIPLSSFIVTTPQGLGNLWFVLIILMASPRLIDRNNQPLWPLIFGAITALLIHPIAGIPALLFLALLATNPDDPQQKFPGLARVFSWIIILFGSFALPASFAINSWRSGQGLNLNFSALTPSQLVHNLRLDLFLENHFSPLLDFVYFFGWNQIALIILGAIIGIFYARKTVLKPLRIYLAMAAMLFINFVVMGAAVDFSFLIDYERGNYTARLLPLAIFCLLPFLIIFAGRSLTSLKEKPIVLRTGVIVLLSALMVSAFYLNYPRQDVYETSHGFNVSQADIAAALDVEKDAGQNDFVVLANQSAAAAALSQFGFVHYYGEQFYYPIPTGGELYQIFLEMNEHPARETALAAMDLVGVDKVYYLVSDYWWQAEKIIETAKTTTDNWWSVQEGRVTIFEYGR</sequence>
<evidence type="ECO:0000313" key="2">
    <source>
        <dbReference type="EMBL" id="KKT71951.1"/>
    </source>
</evidence>
<feature type="transmembrane region" description="Helical" evidence="1">
    <location>
        <begin position="451"/>
        <end position="473"/>
    </location>
</feature>
<keyword evidence="1" id="KW-1133">Transmembrane helix</keyword>
<dbReference type="Proteomes" id="UP000034154">
    <property type="component" value="Unassembled WGS sequence"/>
</dbReference>
<feature type="transmembrane region" description="Helical" evidence="1">
    <location>
        <begin position="485"/>
        <end position="508"/>
    </location>
</feature>
<feature type="transmembrane region" description="Helical" evidence="1">
    <location>
        <begin position="387"/>
        <end position="410"/>
    </location>
</feature>
<evidence type="ECO:0000313" key="3">
    <source>
        <dbReference type="Proteomes" id="UP000034154"/>
    </source>
</evidence>
<feature type="transmembrane region" description="Helical" evidence="1">
    <location>
        <begin position="305"/>
        <end position="334"/>
    </location>
</feature>
<dbReference type="EMBL" id="LCJB01000004">
    <property type="protein sequence ID" value="KKT71951.1"/>
    <property type="molecule type" value="Genomic_DNA"/>
</dbReference>